<feature type="compositionally biased region" description="Basic and acidic residues" evidence="3">
    <location>
        <begin position="65"/>
        <end position="84"/>
    </location>
</feature>
<name>W7I6Y5_9PEZI</name>
<comment type="similarity">
    <text evidence="1">Belongs to the CMC family.</text>
</comment>
<feature type="compositionally biased region" description="Low complexity" evidence="3">
    <location>
        <begin position="1"/>
        <end position="22"/>
    </location>
</feature>
<feature type="compositionally biased region" description="Polar residues" evidence="3">
    <location>
        <begin position="39"/>
        <end position="49"/>
    </location>
</feature>
<dbReference type="Pfam" id="PF08583">
    <property type="entry name" value="Cmc1"/>
    <property type="match status" value="1"/>
</dbReference>
<reference evidence="4 5" key="1">
    <citation type="submission" date="2013-05" db="EMBL/GenBank/DDBJ databases">
        <title>Drechslerella stenobrocha genome reveals carnivorous origination and mechanical trapping mechanism of predatory fungi.</title>
        <authorList>
            <person name="Liu X."/>
            <person name="Zhang W."/>
            <person name="Liu K."/>
        </authorList>
    </citation>
    <scope>NUCLEOTIDE SEQUENCE [LARGE SCALE GENOMIC DNA]</scope>
    <source>
        <strain evidence="4 5">248</strain>
    </source>
</reference>
<proteinExistence type="inferred from homology"/>
<evidence type="ECO:0000256" key="1">
    <source>
        <dbReference type="ARBA" id="ARBA00007347"/>
    </source>
</evidence>
<evidence type="ECO:0000256" key="2">
    <source>
        <dbReference type="ARBA" id="ARBA00023157"/>
    </source>
</evidence>
<dbReference type="AlphaFoldDB" id="W7I6Y5"/>
<dbReference type="HOGENOM" id="CLU_059602_0_0_1"/>
<evidence type="ECO:0000256" key="3">
    <source>
        <dbReference type="SAM" id="MobiDB-lite"/>
    </source>
</evidence>
<dbReference type="Proteomes" id="UP000024837">
    <property type="component" value="Unassembled WGS sequence"/>
</dbReference>
<dbReference type="OrthoDB" id="2103031at2759"/>
<accession>W7I6Y5</accession>
<dbReference type="EMBL" id="KI966436">
    <property type="protein sequence ID" value="EWC44690.1"/>
    <property type="molecule type" value="Genomic_DNA"/>
</dbReference>
<keyword evidence="2" id="KW-1015">Disulfide bond</keyword>
<feature type="region of interest" description="Disordered" evidence="3">
    <location>
        <begin position="1"/>
        <end position="90"/>
    </location>
</feature>
<keyword evidence="5" id="KW-1185">Reference proteome</keyword>
<gene>
    <name evidence="4" type="ORF">DRE_06586</name>
</gene>
<organism evidence="4 5">
    <name type="scientific">Drechslerella stenobrocha 248</name>
    <dbReference type="NCBI Taxonomy" id="1043628"/>
    <lineage>
        <taxon>Eukaryota</taxon>
        <taxon>Fungi</taxon>
        <taxon>Dikarya</taxon>
        <taxon>Ascomycota</taxon>
        <taxon>Pezizomycotina</taxon>
        <taxon>Orbiliomycetes</taxon>
        <taxon>Orbiliales</taxon>
        <taxon>Orbiliaceae</taxon>
        <taxon>Drechslerella</taxon>
    </lineage>
</organism>
<sequence length="253" mass="28689">MGWLWSSSKPSDGSKSQSPSDQTNKPLPSLDPSLEEFLKSSTPQEQQPTVPAAQPDRPVPTVIRPSDRGKSRESVPKEYDEPPPRHAQSAYGDRYAEYWATYNGEGYKIEPPDIKAKEYMAGYKQLMRSMKDAAAENCSIEEIELHNCYNHGNWWQKMRMCNEEQTRMSKCLTQQTEFLKALGYLADPFRDPAISEKIQMHADRLYRQQLALDTATKTALKEGRNIEEAVAEARAELSLQSSTPIPRSSTDRA</sequence>
<evidence type="ECO:0000313" key="4">
    <source>
        <dbReference type="EMBL" id="EWC44690.1"/>
    </source>
</evidence>
<dbReference type="InterPro" id="IPR013892">
    <property type="entry name" value="Cyt_c_biogenesis_Cmc1-like"/>
</dbReference>
<protein>
    <submittedName>
        <fullName evidence="4">Uncharacterized protein</fullName>
    </submittedName>
</protein>
<evidence type="ECO:0000313" key="5">
    <source>
        <dbReference type="Proteomes" id="UP000024837"/>
    </source>
</evidence>